<gene>
    <name evidence="2" type="ORF">hCG_2011465</name>
</gene>
<name>Q8WW44_HUMAN</name>
<sequence length="46" mass="5060">SVHSKHNKDNGITGRWHQSKSTLGRAILWMNRSAGAQASNGLAWQT</sequence>
<proteinExistence type="evidence at transcript level"/>
<protein>
    <submittedName>
        <fullName evidence="2">HCG2011465</fullName>
    </submittedName>
</protein>
<evidence type="ECO:0000313" key="2">
    <source>
        <dbReference type="EMBL" id="EAW58778.1"/>
    </source>
</evidence>
<feature type="non-terminal residue" evidence="1">
    <location>
        <position position="1"/>
    </location>
</feature>
<dbReference type="EMBL" id="BC020899">
    <property type="protein sequence ID" value="AAH20899.1"/>
    <property type="molecule type" value="mRNA"/>
</dbReference>
<reference evidence="2" key="3">
    <citation type="submission" date="2005-09" db="EMBL/GenBank/DDBJ databases">
        <authorList>
            <person name="Mural R.J."/>
            <person name="Istrail S."/>
            <person name="Sutton G."/>
            <person name="Florea L."/>
            <person name="Halpern A.L."/>
            <person name="Mobarry C.M."/>
            <person name="Lippert R."/>
            <person name="Walenz B."/>
            <person name="Shatkay H."/>
            <person name="Dew I."/>
            <person name="Miller J.R."/>
            <person name="Flanigan M.J."/>
            <person name="Edwards N.J."/>
            <person name="Bolanos R."/>
            <person name="Fasulo D."/>
            <person name="Halldorsson B.V."/>
            <person name="Hannenhalli S."/>
            <person name="Turner R."/>
            <person name="Yooseph S."/>
            <person name="Lu F."/>
            <person name="Nusskern D.R."/>
            <person name="Shue B.C."/>
            <person name="Zheng X.H."/>
            <person name="Zhong F."/>
            <person name="Delcher A.L."/>
            <person name="Huson D.H."/>
            <person name="Kravitz S.A."/>
            <person name="Mouchard L."/>
            <person name="Reinert K."/>
            <person name="Remington K.A."/>
            <person name="Clark A.G."/>
            <person name="Waterman M.S."/>
            <person name="Eichler E.E."/>
            <person name="Adams M.D."/>
            <person name="Hunkapiller M.W."/>
            <person name="Myers E.W."/>
            <person name="Venter J.C."/>
        </authorList>
    </citation>
    <scope>NUCLEOTIDE SEQUENCE</scope>
</reference>
<reference evidence="1" key="2">
    <citation type="submission" date="2002-01" db="EMBL/GenBank/DDBJ databases">
        <authorList>
            <person name="Strausberg R."/>
        </authorList>
    </citation>
    <scope>NUCLEOTIDE SEQUENCE</scope>
    <source>
        <tissue evidence="1">Liver</tissue>
    </source>
</reference>
<dbReference type="EMBL" id="CH471071">
    <property type="protein sequence ID" value="EAW58778.1"/>
    <property type="molecule type" value="Genomic_DNA"/>
</dbReference>
<accession>Q8WW44</accession>
<evidence type="ECO:0000313" key="1">
    <source>
        <dbReference type="EMBL" id="AAH20899.1"/>
    </source>
</evidence>
<organism evidence="1">
    <name type="scientific">Homo sapiens</name>
    <name type="common">Human</name>
    <dbReference type="NCBI Taxonomy" id="9606"/>
    <lineage>
        <taxon>Eukaryota</taxon>
        <taxon>Metazoa</taxon>
        <taxon>Chordata</taxon>
        <taxon>Craniata</taxon>
        <taxon>Vertebrata</taxon>
        <taxon>Euteleostomi</taxon>
        <taxon>Mammalia</taxon>
        <taxon>Eutheria</taxon>
        <taxon>Euarchontoglires</taxon>
        <taxon>Primates</taxon>
        <taxon>Haplorrhini</taxon>
        <taxon>Catarrhini</taxon>
        <taxon>Hominidae</taxon>
        <taxon>Homo</taxon>
    </lineage>
</organism>
<reference evidence="2" key="1">
    <citation type="journal article" date="2001" name="Science">
        <title>The sequence of the human genome.</title>
        <authorList>
            <person name="Venter J.C."/>
            <person name="Adams M.D."/>
            <person name="Myers E.W."/>
            <person name="Li P.W."/>
            <person name="Mural R.J."/>
            <person name="Sutton G.G."/>
            <person name="Smith H.O."/>
            <person name="Yandell M."/>
            <person name="Evans C.A."/>
            <person name="Holt R.A."/>
            <person name="Gocayne J.D."/>
            <person name="Amanatides P."/>
            <person name="Ballew R.M."/>
            <person name="Huson D.H."/>
            <person name="Wortman J.R."/>
            <person name="Zhang Q."/>
            <person name="Kodira C.D."/>
            <person name="Zheng X.H."/>
            <person name="Chen L."/>
            <person name="Skupski M."/>
            <person name="Subramanian G."/>
            <person name="Thomas P.D."/>
            <person name="Zhang J."/>
            <person name="Gabor Miklos G.L."/>
            <person name="Nelson C."/>
            <person name="Broder S."/>
            <person name="Clark A.G."/>
            <person name="Nadeau J."/>
            <person name="McKusick V.A."/>
            <person name="Zinder N."/>
            <person name="Levine A.J."/>
            <person name="Roberts R.J."/>
            <person name="Simon M."/>
            <person name="Slayman C."/>
            <person name="Hunkapiller M."/>
            <person name="Bolanos R."/>
            <person name="Delcher A."/>
            <person name="Dew I."/>
            <person name="Fasulo D."/>
            <person name="Flanigan M."/>
            <person name="Florea L."/>
            <person name="Halpern A."/>
            <person name="Hannenhalli S."/>
            <person name="Kravitz S."/>
            <person name="Levy S."/>
            <person name="Mobarry C."/>
            <person name="Reinert K."/>
            <person name="Remington K."/>
            <person name="Abu-Threideh J."/>
            <person name="Beasley E."/>
            <person name="Biddick K."/>
            <person name="Bonazzi V."/>
            <person name="Brandon R."/>
            <person name="Cargill M."/>
            <person name="Chandramouliswaran I."/>
            <person name="Charlab R."/>
            <person name="Chaturvedi K."/>
            <person name="Deng Z."/>
            <person name="Di Francesco V."/>
            <person name="Dunn P."/>
            <person name="Eilbeck K."/>
            <person name="Evangelista C."/>
            <person name="Gabrielian A.E."/>
            <person name="Gan W."/>
            <person name="Ge W."/>
            <person name="Gong F."/>
            <person name="Gu Z."/>
            <person name="Guan P."/>
            <person name="Heiman T.J."/>
            <person name="Higgins M.E."/>
            <person name="Ji R.R."/>
            <person name="Ke Z."/>
            <person name="Ketchum K.A."/>
            <person name="Lai Z."/>
            <person name="Lei Y."/>
            <person name="Li Z."/>
            <person name="Li J."/>
            <person name="Liang Y."/>
            <person name="Lin X."/>
            <person name="Lu F."/>
            <person name="Merkulov G.V."/>
            <person name="Milshina N."/>
            <person name="Moore H.M."/>
            <person name="Naik A.K."/>
            <person name="Narayan V.A."/>
            <person name="Neelam B."/>
            <person name="Nusskern D."/>
            <person name="Rusch D.B."/>
            <person name="Salzberg S."/>
            <person name="Shao W."/>
            <person name="Shue B."/>
            <person name="Sun J."/>
            <person name="Wang Z."/>
            <person name="Wang A."/>
            <person name="Wang X."/>
            <person name="Wang J."/>
            <person name="Wei M."/>
            <person name="Wides R."/>
            <person name="Xiao C."/>
            <person name="Yan C."/>
            <person name="Yao A."/>
            <person name="Ye J."/>
            <person name="Zhan M."/>
            <person name="Zhang W."/>
            <person name="Zhang H."/>
            <person name="Zhao Q."/>
            <person name="Zheng L."/>
            <person name="Zhong F."/>
            <person name="Zhong W."/>
            <person name="Zhu S."/>
            <person name="Zhao S."/>
            <person name="Gilbert D."/>
            <person name="Baumhueter S."/>
            <person name="Spier G."/>
            <person name="Carter C."/>
            <person name="Cravchik A."/>
            <person name="Woodage T."/>
            <person name="Ali F."/>
            <person name="An H."/>
            <person name="Awe A."/>
            <person name="Baldwin D."/>
            <person name="Baden H."/>
            <person name="Barnstead M."/>
            <person name="Barrow I."/>
            <person name="Beeson K."/>
            <person name="Busam D."/>
            <person name="Carver A."/>
            <person name="Center A."/>
            <person name="Cheng M.L."/>
            <person name="Curry L."/>
            <person name="Danaher S."/>
            <person name="Davenport L."/>
            <person name="Desilets R."/>
            <person name="Dietz S."/>
            <person name="Dodson K."/>
            <person name="Doup L."/>
            <person name="Ferriera S."/>
            <person name="Garg N."/>
            <person name="Gluecksmann A."/>
            <person name="Hart B."/>
            <person name="Haynes J."/>
            <person name="Haynes C."/>
            <person name="Heiner C."/>
            <person name="Hladun S."/>
            <person name="Hostin D."/>
            <person name="Houck J."/>
            <person name="Howland T."/>
            <person name="Ibegwam C."/>
            <person name="Johnson J."/>
            <person name="Kalush F."/>
            <person name="Kline L."/>
            <person name="Koduru S."/>
            <person name="Love A."/>
            <person name="Mann F."/>
            <person name="May D."/>
            <person name="McCawley S."/>
            <person name="McIntosh T."/>
            <person name="McMullen I."/>
            <person name="Moy M."/>
            <person name="Moy L."/>
            <person name="Murphy B."/>
            <person name="Nelson K."/>
            <person name="Pfannkoch C."/>
            <person name="Pratts E."/>
            <person name="Puri V."/>
            <person name="Qureshi H."/>
            <person name="Reardon M."/>
            <person name="Rodriguez R."/>
            <person name="Rogers Y.H."/>
            <person name="Romblad D."/>
            <person name="Ruhfel B."/>
            <person name="Scott R."/>
            <person name="Sitter C."/>
            <person name="Smallwood M."/>
            <person name="Stewart E."/>
            <person name="Strong R."/>
            <person name="Suh E."/>
            <person name="Thomas R."/>
            <person name="Tint N.N."/>
            <person name="Tse S."/>
            <person name="Vech C."/>
            <person name="Wang G."/>
            <person name="Wetter J."/>
            <person name="Williams S."/>
            <person name="Williams M."/>
            <person name="Windsor S."/>
            <person name="Winn-Deen E."/>
            <person name="Wolfe K."/>
            <person name="Zaveri J."/>
            <person name="Zaveri K."/>
            <person name="Abril J.F."/>
            <person name="Guigo R."/>
            <person name="Campbell M.J."/>
            <person name="Sjolander K.V."/>
            <person name="Karlak B."/>
            <person name="Kejariwal A."/>
            <person name="Mi H."/>
            <person name="Lazareva B."/>
            <person name="Hatton T."/>
            <person name="Narechania A."/>
            <person name="Diemer K."/>
            <person name="Muruganujan A."/>
            <person name="Guo N."/>
            <person name="Sato S."/>
            <person name="Bafna V."/>
            <person name="Istrail S."/>
            <person name="Lippert R."/>
            <person name="Schwartz R."/>
            <person name="Walenz B."/>
            <person name="Yooseph S."/>
            <person name="Allen D."/>
            <person name="Basu A."/>
            <person name="Baxendale J."/>
            <person name="Blick L."/>
            <person name="Caminha M."/>
            <person name="Carnes-Stine J."/>
            <person name="Caulk P."/>
            <person name="Chiang Y.H."/>
            <person name="Coyne M."/>
            <person name="Dahlke C."/>
            <person name="Mays A."/>
            <person name="Dombroski M."/>
            <person name="Donnelly M."/>
            <person name="Ely D."/>
            <person name="Esparham S."/>
            <person name="Fosler C."/>
            <person name="Gire H."/>
            <person name="Glanowski S."/>
            <person name="Glasser K."/>
            <person name="Glodek A."/>
            <person name="Gorokhov M."/>
            <person name="Graham K."/>
            <person name="Gropman B."/>
            <person name="Harris M."/>
            <person name="Heil J."/>
            <person name="Henderson S."/>
            <person name="Hoover J."/>
            <person name="Jennings D."/>
            <person name="Jordan C."/>
            <person name="Jordan J."/>
            <person name="Kasha J."/>
            <person name="Kagan L."/>
            <person name="Kraft C."/>
            <person name="Levitsky A."/>
            <person name="Lewis M."/>
            <person name="Liu X."/>
            <person name="Lopez J."/>
            <person name="Ma D."/>
            <person name="Majoros W."/>
            <person name="McDaniel J."/>
            <person name="Murphy S."/>
            <person name="Newman M."/>
            <person name="Nguyen T."/>
            <person name="Nguyen N."/>
            <person name="Nodell M."/>
            <person name="Pan S."/>
            <person name="Peck J."/>
            <person name="Peterson M."/>
            <person name="Rowe W."/>
            <person name="Sanders R."/>
            <person name="Scott J."/>
            <person name="Simpson M."/>
            <person name="Smith T."/>
            <person name="Sprague A."/>
            <person name="Stockwell T."/>
            <person name="Turner R."/>
            <person name="Venter E."/>
            <person name="Wang M."/>
            <person name="Wen M."/>
            <person name="Wu D."/>
            <person name="Wu M."/>
            <person name="Xia A."/>
            <person name="Zandieh A."/>
            <person name="Zhu X."/>
        </authorList>
    </citation>
    <scope>NUCLEOTIDE SEQUENCE</scope>
</reference>
<dbReference type="AlphaFoldDB" id="Q8WW44"/>